<organism evidence="3 4">
    <name type="scientific">Candidatus Bacteroides merdavium</name>
    <dbReference type="NCBI Taxonomy" id="2838472"/>
    <lineage>
        <taxon>Bacteria</taxon>
        <taxon>Pseudomonadati</taxon>
        <taxon>Bacteroidota</taxon>
        <taxon>Bacteroidia</taxon>
        <taxon>Bacteroidales</taxon>
        <taxon>Bacteroidaceae</taxon>
        <taxon>Bacteroides</taxon>
    </lineage>
</organism>
<dbReference type="PANTHER" id="PTHR24074">
    <property type="entry name" value="CO-CHAPERONE PROTEIN DJLA"/>
    <property type="match status" value="1"/>
</dbReference>
<dbReference type="Proteomes" id="UP000824108">
    <property type="component" value="Unassembled WGS sequence"/>
</dbReference>
<feature type="domain" description="J" evidence="2">
    <location>
        <begin position="201"/>
        <end position="265"/>
    </location>
</feature>
<dbReference type="InterPro" id="IPR036869">
    <property type="entry name" value="J_dom_sf"/>
</dbReference>
<name>A0A9D2KCB3_9BACE</name>
<gene>
    <name evidence="3" type="ORF">H9807_04310</name>
</gene>
<reference evidence="3" key="1">
    <citation type="journal article" date="2021" name="PeerJ">
        <title>Extensive microbial diversity within the chicken gut microbiome revealed by metagenomics and culture.</title>
        <authorList>
            <person name="Gilroy R."/>
            <person name="Ravi A."/>
            <person name="Getino M."/>
            <person name="Pursley I."/>
            <person name="Horton D.L."/>
            <person name="Alikhan N.F."/>
            <person name="Baker D."/>
            <person name="Gharbi K."/>
            <person name="Hall N."/>
            <person name="Watson M."/>
            <person name="Adriaenssens E.M."/>
            <person name="Foster-Nyarko E."/>
            <person name="Jarju S."/>
            <person name="Secka A."/>
            <person name="Antonio M."/>
            <person name="Oren A."/>
            <person name="Chaudhuri R.R."/>
            <person name="La Ragione R."/>
            <person name="Hildebrand F."/>
            <person name="Pallen M.J."/>
        </authorList>
    </citation>
    <scope>NUCLEOTIDE SEQUENCE</scope>
    <source>
        <strain evidence="3">CHK118-2852</strain>
    </source>
</reference>
<reference evidence="3" key="2">
    <citation type="submission" date="2021-04" db="EMBL/GenBank/DDBJ databases">
        <authorList>
            <person name="Gilroy R."/>
        </authorList>
    </citation>
    <scope>NUCLEOTIDE SEQUENCE</scope>
    <source>
        <strain evidence="3">CHK118-2852</strain>
    </source>
</reference>
<dbReference type="PRINTS" id="PR00625">
    <property type="entry name" value="JDOMAIN"/>
</dbReference>
<dbReference type="InterPro" id="IPR050817">
    <property type="entry name" value="DjlA_DnaK_co-chaperone"/>
</dbReference>
<dbReference type="InterPro" id="IPR029024">
    <property type="entry name" value="TerB-like"/>
</dbReference>
<dbReference type="SMART" id="SM00271">
    <property type="entry name" value="DnaJ"/>
    <property type="match status" value="1"/>
</dbReference>
<protein>
    <submittedName>
        <fullName evidence="3">TerB family tellurite resistance protein</fullName>
    </submittedName>
</protein>
<dbReference type="InterPro" id="IPR001623">
    <property type="entry name" value="DnaJ_domain"/>
</dbReference>
<accession>A0A9D2KCB3</accession>
<evidence type="ECO:0000256" key="1">
    <source>
        <dbReference type="SAM" id="Phobius"/>
    </source>
</evidence>
<proteinExistence type="predicted"/>
<feature type="transmembrane region" description="Helical" evidence="1">
    <location>
        <begin position="6"/>
        <end position="31"/>
    </location>
</feature>
<dbReference type="AlphaFoldDB" id="A0A9D2KCB3"/>
<dbReference type="Gene3D" id="1.10.287.110">
    <property type="entry name" value="DnaJ domain"/>
    <property type="match status" value="1"/>
</dbReference>
<dbReference type="Gene3D" id="1.10.3680.10">
    <property type="entry name" value="TerB-like"/>
    <property type="match status" value="1"/>
</dbReference>
<keyword evidence="1" id="KW-1133">Transmembrane helix</keyword>
<evidence type="ECO:0000313" key="3">
    <source>
        <dbReference type="EMBL" id="HIZ91324.1"/>
    </source>
</evidence>
<keyword evidence="1" id="KW-0472">Membrane</keyword>
<dbReference type="SUPFAM" id="SSF46565">
    <property type="entry name" value="Chaperone J-domain"/>
    <property type="match status" value="1"/>
</dbReference>
<sequence>MGYGKWIGGVVGFMAMGPLGALAGYAIGALFDKATDAEAQGATGHEYYGPTSSAGCEDIGQRNSFLFAMLVMASYIIRADGRIMHSEMEFMRRFLRVNFGEGAVAEGEQILLNLFERRKQMERTDPMAFKNTIHDCGAQIAVNLTYEQRLQMLDFLVKIAQSDGNVCQAEIEALKEVAVAMGLSVKEVESMLNLRSNSLEDAYKVLEISPEATDAEVRAAYRRLALKHHPDKVAALGEDIRRAAEEKFQEINDAKERIYKARGLK</sequence>
<dbReference type="EMBL" id="DXAV01000036">
    <property type="protein sequence ID" value="HIZ91324.1"/>
    <property type="molecule type" value="Genomic_DNA"/>
</dbReference>
<comment type="caution">
    <text evidence="3">The sequence shown here is derived from an EMBL/GenBank/DDBJ whole genome shotgun (WGS) entry which is preliminary data.</text>
</comment>
<evidence type="ECO:0000313" key="4">
    <source>
        <dbReference type="Proteomes" id="UP000824108"/>
    </source>
</evidence>
<dbReference type="SUPFAM" id="SSF158682">
    <property type="entry name" value="TerB-like"/>
    <property type="match status" value="1"/>
</dbReference>
<dbReference type="PROSITE" id="PS50076">
    <property type="entry name" value="DNAJ_2"/>
    <property type="match status" value="1"/>
</dbReference>
<dbReference type="CDD" id="cd06257">
    <property type="entry name" value="DnaJ"/>
    <property type="match status" value="1"/>
</dbReference>
<dbReference type="Pfam" id="PF05099">
    <property type="entry name" value="TerB"/>
    <property type="match status" value="1"/>
</dbReference>
<keyword evidence="1" id="KW-0812">Transmembrane</keyword>
<evidence type="ECO:0000259" key="2">
    <source>
        <dbReference type="PROSITE" id="PS50076"/>
    </source>
</evidence>
<dbReference type="Pfam" id="PF00226">
    <property type="entry name" value="DnaJ"/>
    <property type="match status" value="1"/>
</dbReference>
<dbReference type="InterPro" id="IPR007791">
    <property type="entry name" value="DjlA_N"/>
</dbReference>